<accession>A0ACC2WFJ2</accession>
<comment type="caution">
    <text evidence="1">The sequence shown here is derived from an EMBL/GenBank/DDBJ whole genome shotgun (WGS) entry which is preliminary data.</text>
</comment>
<dbReference type="Proteomes" id="UP001243375">
    <property type="component" value="Unassembled WGS sequence"/>
</dbReference>
<protein>
    <submittedName>
        <fullName evidence="1">Uncharacterized protein</fullName>
    </submittedName>
</protein>
<organism evidence="1 2">
    <name type="scientific">Naganishia vaughanmartiniae</name>
    <dbReference type="NCBI Taxonomy" id="1424756"/>
    <lineage>
        <taxon>Eukaryota</taxon>
        <taxon>Fungi</taxon>
        <taxon>Dikarya</taxon>
        <taxon>Basidiomycota</taxon>
        <taxon>Agaricomycotina</taxon>
        <taxon>Tremellomycetes</taxon>
        <taxon>Filobasidiales</taxon>
        <taxon>Filobasidiaceae</taxon>
        <taxon>Naganishia</taxon>
    </lineage>
</organism>
<reference evidence="1" key="1">
    <citation type="submission" date="2023-04" db="EMBL/GenBank/DDBJ databases">
        <title>Draft Genome sequencing of Naganishia species isolated from polar environments using Oxford Nanopore Technology.</title>
        <authorList>
            <person name="Leo P."/>
            <person name="Venkateswaran K."/>
        </authorList>
    </citation>
    <scope>NUCLEOTIDE SEQUENCE</scope>
    <source>
        <strain evidence="1">MNA-CCFEE 5425</strain>
    </source>
</reference>
<name>A0ACC2WFJ2_9TREE</name>
<evidence type="ECO:0000313" key="2">
    <source>
        <dbReference type="Proteomes" id="UP001243375"/>
    </source>
</evidence>
<sequence>MPTAPVQPVPPLWRELGKSASDLLLKDYPVRGISLEVKTSSNPVTFRAGGNRDTKSAAIAGDIEAKYVDSKNGIAFMQAWTTTNVSVTKVELENQIVKGFKFDLATVCDLAKGQKGGVFTATYKRPSLLTQATVDSLKGPTFTSNVVLGRDSALIGGEATYDASVGTITRYAGAIGYIAPDYAVTIHALCNLHKHFSASFYQKVSKYVEAGAKAVYDTKTTNGNVAIEFGAKVILKNDSTVKPKTGNASVKLKLNSAGMLSASYTQPFRPGVKATFGLVLDTQKLHSTSARTAVHKVGAAFVFNS</sequence>
<gene>
    <name evidence="1" type="ORF">QFC22_006720</name>
</gene>
<evidence type="ECO:0000313" key="1">
    <source>
        <dbReference type="EMBL" id="KAJ9110513.1"/>
    </source>
</evidence>
<proteinExistence type="predicted"/>
<keyword evidence="2" id="KW-1185">Reference proteome</keyword>
<dbReference type="EMBL" id="JASBWU010000039">
    <property type="protein sequence ID" value="KAJ9110513.1"/>
    <property type="molecule type" value="Genomic_DNA"/>
</dbReference>